<feature type="domain" description="HAMP" evidence="6">
    <location>
        <begin position="174"/>
        <end position="233"/>
    </location>
</feature>
<dbReference type="InterPro" id="IPR003660">
    <property type="entry name" value="HAMP_dom"/>
</dbReference>
<evidence type="ECO:0000259" key="6">
    <source>
        <dbReference type="PROSITE" id="PS50885"/>
    </source>
</evidence>
<feature type="domain" description="Methyl-accepting transducer" evidence="5">
    <location>
        <begin position="294"/>
        <end position="534"/>
    </location>
</feature>
<feature type="transmembrane region" description="Helical" evidence="4">
    <location>
        <begin position="86"/>
        <end position="103"/>
    </location>
</feature>
<accession>A0ABY7M675</accession>
<name>A0ABY7M675_9CHLR</name>
<evidence type="ECO:0000256" key="1">
    <source>
        <dbReference type="ARBA" id="ARBA00023224"/>
    </source>
</evidence>
<evidence type="ECO:0000256" key="3">
    <source>
        <dbReference type="PROSITE-ProRule" id="PRU00284"/>
    </source>
</evidence>
<feature type="transmembrane region" description="Helical" evidence="4">
    <location>
        <begin position="138"/>
        <end position="158"/>
    </location>
</feature>
<evidence type="ECO:0000256" key="4">
    <source>
        <dbReference type="SAM" id="Phobius"/>
    </source>
</evidence>
<feature type="transmembrane region" description="Helical" evidence="4">
    <location>
        <begin position="63"/>
        <end position="80"/>
    </location>
</feature>
<organism evidence="7 8">
    <name type="scientific">Tepidiforma flava</name>
    <dbReference type="NCBI Taxonomy" id="3004094"/>
    <lineage>
        <taxon>Bacteria</taxon>
        <taxon>Bacillati</taxon>
        <taxon>Chloroflexota</taxon>
        <taxon>Tepidiformia</taxon>
        <taxon>Tepidiformales</taxon>
        <taxon>Tepidiformaceae</taxon>
        <taxon>Tepidiforma</taxon>
    </lineage>
</organism>
<dbReference type="PANTHER" id="PTHR32089">
    <property type="entry name" value="METHYL-ACCEPTING CHEMOTAXIS PROTEIN MCPB"/>
    <property type="match status" value="1"/>
</dbReference>
<reference evidence="7 8" key="1">
    <citation type="journal article" date="2023" name="ISME J.">
        <title>Thermophilic Dehalococcoidia with unusual traits shed light on an unexpected past.</title>
        <authorList>
            <person name="Palmer M."/>
            <person name="Covington J.K."/>
            <person name="Zhou E.M."/>
            <person name="Thomas S.C."/>
            <person name="Habib N."/>
            <person name="Seymour C.O."/>
            <person name="Lai D."/>
            <person name="Johnston J."/>
            <person name="Hashimi A."/>
            <person name="Jiao J.Y."/>
            <person name="Muok A.R."/>
            <person name="Liu L."/>
            <person name="Xian W.D."/>
            <person name="Zhi X.Y."/>
            <person name="Li M.M."/>
            <person name="Silva L.P."/>
            <person name="Bowen B.P."/>
            <person name="Louie K."/>
            <person name="Briegel A."/>
            <person name="Pett-Ridge J."/>
            <person name="Weber P.K."/>
            <person name="Tocheva E.I."/>
            <person name="Woyke T."/>
            <person name="Northen T.R."/>
            <person name="Mayali X."/>
            <person name="Li W.J."/>
            <person name="Hedlund B.P."/>
        </authorList>
    </citation>
    <scope>NUCLEOTIDE SEQUENCE [LARGE SCALE GENOMIC DNA]</scope>
    <source>
        <strain evidence="7 8">YIM 72310</strain>
    </source>
</reference>
<dbReference type="Pfam" id="PF00015">
    <property type="entry name" value="MCPsignal"/>
    <property type="match status" value="1"/>
</dbReference>
<keyword evidence="1 3" id="KW-0807">Transducer</keyword>
<dbReference type="Pfam" id="PF00672">
    <property type="entry name" value="HAMP"/>
    <property type="match status" value="1"/>
</dbReference>
<dbReference type="SMART" id="SM00283">
    <property type="entry name" value="MA"/>
    <property type="match status" value="1"/>
</dbReference>
<dbReference type="SUPFAM" id="SSF58104">
    <property type="entry name" value="Methyl-accepting chemotaxis protein (MCP) signaling domain"/>
    <property type="match status" value="2"/>
</dbReference>
<feature type="transmembrane region" description="Helical" evidence="4">
    <location>
        <begin position="37"/>
        <end position="56"/>
    </location>
</feature>
<proteinExistence type="inferred from homology"/>
<sequence>MPGVSFAARDRLVLGVIAAHVPVVIAVAVMVGDLSLVTAAVGSLVIAVGAWAAYALAASQRAFRVVAAAALMAMSGMLIAASGGEIAVHFHVFVVLSFLVIYYDALPILVAAAVIAVHHLAGNYLFPNYVFDSGASLAIVIKHAAFVVLQTAVTVYVAERVRRSTAAISAAADRLAARQLPAMQEAFEAAARGDLTCSLAFEVAPVSASGSDEIGAMAGAFNRLQEQLAAIARSASQMNASLAGLVNEVTANARRVLATAANVESSAADVASAASQIAQASADIGDLTARLADIAAAAEANLGRATGEADHVADATRQTALTAREARDEIAAIHHRLEEVAALARDVNDATRGSSDAARQGQDAVRLAVTSMEAIAGAVERAAATVNELGAYGEQIGNIVTVIDEIAAQTNLLALNAAIEAARAGEQGRGFAVVAENVRQLAERSSASTREIADLIARIQERTTEAVSAMQTGVADVQQGREVTARVDASLGEIIANISRTGDRVHAIVQQIGALASSASTVVEAAGSLVESATGAGAGAEDIAAASKSVLASVEQVAQSSSETAATVQELNASTTTLGDRAASLDRESAALRELAEALAKSVGAFRASGEAAAPAALPRAVDRRAA</sequence>
<evidence type="ECO:0000259" key="5">
    <source>
        <dbReference type="PROSITE" id="PS50111"/>
    </source>
</evidence>
<evidence type="ECO:0000313" key="8">
    <source>
        <dbReference type="Proteomes" id="UP001212803"/>
    </source>
</evidence>
<dbReference type="PRINTS" id="PR00260">
    <property type="entry name" value="CHEMTRNSDUCR"/>
</dbReference>
<feature type="transmembrane region" description="Helical" evidence="4">
    <location>
        <begin position="12"/>
        <end position="31"/>
    </location>
</feature>
<protein>
    <submittedName>
        <fullName evidence="7">HAMP domain-containing methyl-accepting chemotaxis protein</fullName>
    </submittedName>
</protein>
<dbReference type="InterPro" id="IPR004090">
    <property type="entry name" value="Chemotax_Me-accpt_rcpt"/>
</dbReference>
<keyword evidence="8" id="KW-1185">Reference proteome</keyword>
<evidence type="ECO:0000256" key="2">
    <source>
        <dbReference type="ARBA" id="ARBA00029447"/>
    </source>
</evidence>
<dbReference type="SMART" id="SM00304">
    <property type="entry name" value="HAMP"/>
    <property type="match status" value="1"/>
</dbReference>
<evidence type="ECO:0000313" key="7">
    <source>
        <dbReference type="EMBL" id="WBL35488.1"/>
    </source>
</evidence>
<gene>
    <name evidence="7" type="ORF">O0235_11980</name>
</gene>
<dbReference type="Gene3D" id="1.10.8.500">
    <property type="entry name" value="HAMP domain in histidine kinase"/>
    <property type="match status" value="1"/>
</dbReference>
<comment type="similarity">
    <text evidence="2">Belongs to the methyl-accepting chemotaxis (MCP) protein family.</text>
</comment>
<keyword evidence="4" id="KW-1133">Transmembrane helix</keyword>
<keyword evidence="4" id="KW-0812">Transmembrane</keyword>
<dbReference type="InterPro" id="IPR004089">
    <property type="entry name" value="MCPsignal_dom"/>
</dbReference>
<dbReference type="PROSITE" id="PS50885">
    <property type="entry name" value="HAMP"/>
    <property type="match status" value="1"/>
</dbReference>
<dbReference type="Proteomes" id="UP001212803">
    <property type="component" value="Chromosome"/>
</dbReference>
<dbReference type="EMBL" id="CP115149">
    <property type="protein sequence ID" value="WBL35488.1"/>
    <property type="molecule type" value="Genomic_DNA"/>
</dbReference>
<dbReference type="CDD" id="cd06225">
    <property type="entry name" value="HAMP"/>
    <property type="match status" value="1"/>
</dbReference>
<dbReference type="PANTHER" id="PTHR32089:SF112">
    <property type="entry name" value="LYSOZYME-LIKE PROTEIN-RELATED"/>
    <property type="match status" value="1"/>
</dbReference>
<keyword evidence="4" id="KW-0472">Membrane</keyword>
<dbReference type="RefSeq" id="WP_270056014.1">
    <property type="nucleotide sequence ID" value="NZ_CP115149.1"/>
</dbReference>
<dbReference type="PROSITE" id="PS50111">
    <property type="entry name" value="CHEMOTAXIS_TRANSDUC_2"/>
    <property type="match status" value="1"/>
</dbReference>
<dbReference type="Gene3D" id="1.10.287.950">
    <property type="entry name" value="Methyl-accepting chemotaxis protein"/>
    <property type="match status" value="1"/>
</dbReference>